<dbReference type="PANTHER" id="PTHR46696">
    <property type="entry name" value="P450, PUTATIVE (EUROFUNG)-RELATED"/>
    <property type="match status" value="1"/>
</dbReference>
<dbReference type="AlphaFoldDB" id="D0LSK9"/>
<dbReference type="eggNOG" id="COG2124">
    <property type="taxonomic scope" value="Bacteria"/>
</dbReference>
<evidence type="ECO:0000256" key="4">
    <source>
        <dbReference type="ARBA" id="ARBA00023002"/>
    </source>
</evidence>
<keyword evidence="5 7" id="KW-0408">Iron</keyword>
<sequence length="413" mass="45463">MSHDPTPSLDFDPFSGAQLDDPVPFLNQARATTPVFFSPPLGTWVVTRYDHVVEILRDPARFSSAASTTNVPGPPPPPVLEVLSRGVAYAPNSVDLDPPRHTLFRRLINKAFTPRRIESMGPEIERFAHQLIDDFTGDQCELVAAFAHPLPTLVIASVLGVPRQDLGAFRRWSDEWVVLLAQRGDMARLVQAAGEVVAFQRYVADLVAQRRRAPQDDLISAIVEAAAELEEAPTEAELVSLLMTVMFAGHETTTSLIVNTVKQLGLHPVERDRALADRGLIPAAISESLRLDPPVPSMYRTATEAVEIGGVALPAGAHIQLNFAAANRDPARFDEPERFDLERAEPERHLSFGRGIHYCVGAALALLEGRIAIAALYDRLPGLELVPEQRIRIRPSATVRIPERVLARWRAEV</sequence>
<dbReference type="InterPro" id="IPR002397">
    <property type="entry name" value="Cyt_P450_B"/>
</dbReference>
<dbReference type="KEGG" id="hoh:Hoch_4741"/>
<keyword evidence="3 7" id="KW-0479">Metal-binding</keyword>
<dbReference type="STRING" id="502025.Hoch_4741"/>
<evidence type="ECO:0000313" key="8">
    <source>
        <dbReference type="EMBL" id="ACY17231.1"/>
    </source>
</evidence>
<dbReference type="GO" id="GO:0005506">
    <property type="term" value="F:iron ion binding"/>
    <property type="evidence" value="ECO:0007669"/>
    <property type="project" value="InterPro"/>
</dbReference>
<dbReference type="HOGENOM" id="CLU_033716_0_2_7"/>
<dbReference type="OrthoDB" id="4511384at2"/>
<keyword evidence="6 7" id="KW-0503">Monooxygenase</keyword>
<reference evidence="8 9" key="1">
    <citation type="journal article" date="2010" name="Stand. Genomic Sci.">
        <title>Complete genome sequence of Haliangium ochraceum type strain (SMP-2).</title>
        <authorList>
            <consortium name="US DOE Joint Genome Institute (JGI-PGF)"/>
            <person name="Ivanova N."/>
            <person name="Daum C."/>
            <person name="Lang E."/>
            <person name="Abt B."/>
            <person name="Kopitz M."/>
            <person name="Saunders E."/>
            <person name="Lapidus A."/>
            <person name="Lucas S."/>
            <person name="Glavina Del Rio T."/>
            <person name="Nolan M."/>
            <person name="Tice H."/>
            <person name="Copeland A."/>
            <person name="Cheng J.F."/>
            <person name="Chen F."/>
            <person name="Bruce D."/>
            <person name="Goodwin L."/>
            <person name="Pitluck S."/>
            <person name="Mavromatis K."/>
            <person name="Pati A."/>
            <person name="Mikhailova N."/>
            <person name="Chen A."/>
            <person name="Palaniappan K."/>
            <person name="Land M."/>
            <person name="Hauser L."/>
            <person name="Chang Y.J."/>
            <person name="Jeffries C.D."/>
            <person name="Detter J.C."/>
            <person name="Brettin T."/>
            <person name="Rohde M."/>
            <person name="Goker M."/>
            <person name="Bristow J."/>
            <person name="Markowitz V."/>
            <person name="Eisen J.A."/>
            <person name="Hugenholtz P."/>
            <person name="Kyrpides N.C."/>
            <person name="Klenk H.P."/>
        </authorList>
    </citation>
    <scope>NUCLEOTIDE SEQUENCE [LARGE SCALE GENOMIC DNA]</scope>
    <source>
        <strain evidence="9">DSM 14365 / CIP 107738 / JCM 11303 / AJ 13395 / SMP-2</strain>
    </source>
</reference>
<evidence type="ECO:0000256" key="3">
    <source>
        <dbReference type="ARBA" id="ARBA00022723"/>
    </source>
</evidence>
<evidence type="ECO:0000313" key="9">
    <source>
        <dbReference type="Proteomes" id="UP000001880"/>
    </source>
</evidence>
<dbReference type="RefSeq" id="WP_012829829.1">
    <property type="nucleotide sequence ID" value="NC_013440.1"/>
</dbReference>
<dbReference type="PRINTS" id="PR00385">
    <property type="entry name" value="P450"/>
</dbReference>
<evidence type="ECO:0000256" key="5">
    <source>
        <dbReference type="ARBA" id="ARBA00023004"/>
    </source>
</evidence>
<dbReference type="PRINTS" id="PR00359">
    <property type="entry name" value="BP450"/>
</dbReference>
<evidence type="ECO:0000256" key="7">
    <source>
        <dbReference type="RuleBase" id="RU000461"/>
    </source>
</evidence>
<dbReference type="PANTHER" id="PTHR46696:SF6">
    <property type="entry name" value="P450, PUTATIVE (EUROFUNG)-RELATED"/>
    <property type="match status" value="1"/>
</dbReference>
<keyword evidence="9" id="KW-1185">Reference proteome</keyword>
<evidence type="ECO:0000256" key="2">
    <source>
        <dbReference type="ARBA" id="ARBA00022617"/>
    </source>
</evidence>
<proteinExistence type="inferred from homology"/>
<dbReference type="SUPFAM" id="SSF48264">
    <property type="entry name" value="Cytochrome P450"/>
    <property type="match status" value="1"/>
</dbReference>
<dbReference type="FunFam" id="1.10.630.10:FF:000018">
    <property type="entry name" value="Cytochrome P450 monooxygenase"/>
    <property type="match status" value="1"/>
</dbReference>
<dbReference type="Gene3D" id="1.10.630.10">
    <property type="entry name" value="Cytochrome P450"/>
    <property type="match status" value="1"/>
</dbReference>
<gene>
    <name evidence="8" type="ordered locus">Hoch_4741</name>
</gene>
<dbReference type="InterPro" id="IPR017972">
    <property type="entry name" value="Cyt_P450_CS"/>
</dbReference>
<evidence type="ECO:0000256" key="6">
    <source>
        <dbReference type="ARBA" id="ARBA00023033"/>
    </source>
</evidence>
<dbReference type="GO" id="GO:0016705">
    <property type="term" value="F:oxidoreductase activity, acting on paired donors, with incorporation or reduction of molecular oxygen"/>
    <property type="evidence" value="ECO:0007669"/>
    <property type="project" value="InterPro"/>
</dbReference>
<organism evidence="8 9">
    <name type="scientific">Haliangium ochraceum (strain DSM 14365 / JCM 11303 / SMP-2)</name>
    <dbReference type="NCBI Taxonomy" id="502025"/>
    <lineage>
        <taxon>Bacteria</taxon>
        <taxon>Pseudomonadati</taxon>
        <taxon>Myxococcota</taxon>
        <taxon>Polyangia</taxon>
        <taxon>Haliangiales</taxon>
        <taxon>Kofleriaceae</taxon>
        <taxon>Haliangium</taxon>
    </lineage>
</organism>
<dbReference type="InterPro" id="IPR036396">
    <property type="entry name" value="Cyt_P450_sf"/>
</dbReference>
<dbReference type="Pfam" id="PF00067">
    <property type="entry name" value="p450"/>
    <property type="match status" value="1"/>
</dbReference>
<dbReference type="EMBL" id="CP001804">
    <property type="protein sequence ID" value="ACY17231.1"/>
    <property type="molecule type" value="Genomic_DNA"/>
</dbReference>
<keyword evidence="2 7" id="KW-0349">Heme</keyword>
<accession>D0LSK9</accession>
<evidence type="ECO:0000256" key="1">
    <source>
        <dbReference type="ARBA" id="ARBA00010617"/>
    </source>
</evidence>
<dbReference type="InterPro" id="IPR001128">
    <property type="entry name" value="Cyt_P450"/>
</dbReference>
<dbReference type="CDD" id="cd11078">
    <property type="entry name" value="CYP130-like"/>
    <property type="match status" value="1"/>
</dbReference>
<protein>
    <submittedName>
        <fullName evidence="8">Cytochrome P450</fullName>
    </submittedName>
</protein>
<dbReference type="GO" id="GO:0004497">
    <property type="term" value="F:monooxygenase activity"/>
    <property type="evidence" value="ECO:0007669"/>
    <property type="project" value="UniProtKB-KW"/>
</dbReference>
<dbReference type="PROSITE" id="PS00086">
    <property type="entry name" value="CYTOCHROME_P450"/>
    <property type="match status" value="1"/>
</dbReference>
<keyword evidence="4 7" id="KW-0560">Oxidoreductase</keyword>
<comment type="similarity">
    <text evidence="1 7">Belongs to the cytochrome P450 family.</text>
</comment>
<name>D0LSK9_HALO1</name>
<dbReference type="Proteomes" id="UP000001880">
    <property type="component" value="Chromosome"/>
</dbReference>
<dbReference type="GO" id="GO:0020037">
    <property type="term" value="F:heme binding"/>
    <property type="evidence" value="ECO:0007669"/>
    <property type="project" value="InterPro"/>
</dbReference>